<dbReference type="InterPro" id="IPR026960">
    <property type="entry name" value="RVT-Znf"/>
</dbReference>
<proteinExistence type="predicted"/>
<protein>
    <recommendedName>
        <fullName evidence="1">Reverse transcriptase zinc-binding domain-containing protein</fullName>
    </recommendedName>
</protein>
<gene>
    <name evidence="2" type="ORF">L195_g008980</name>
</gene>
<dbReference type="AlphaFoldDB" id="A0A2K3PAP0"/>
<name>A0A2K3PAP0_TRIPR</name>
<dbReference type="Proteomes" id="UP000236291">
    <property type="component" value="Unassembled WGS sequence"/>
</dbReference>
<evidence type="ECO:0000313" key="2">
    <source>
        <dbReference type="EMBL" id="PNY12351.1"/>
    </source>
</evidence>
<evidence type="ECO:0000313" key="3">
    <source>
        <dbReference type="Proteomes" id="UP000236291"/>
    </source>
</evidence>
<accession>A0A2K3PAP0</accession>
<feature type="domain" description="Reverse transcriptase zinc-binding" evidence="1">
    <location>
        <begin position="1"/>
        <end position="50"/>
    </location>
</feature>
<evidence type="ECO:0000259" key="1">
    <source>
        <dbReference type="Pfam" id="PF13966"/>
    </source>
</evidence>
<dbReference type="Pfam" id="PF13966">
    <property type="entry name" value="zf-RVT"/>
    <property type="match status" value="1"/>
</dbReference>
<sequence>MWIAAHERLLTNYRRSKWGIGVSPNCPCCGNGDETLIHVLRDCVYATQEWRSIFMVTCWNLWMWRNKSIFEEDFHRPIDPSRVILDLVQAIDMGDHLHLTGGCRNKKCRYYLAGFSGFIPESSDIFAS</sequence>
<reference evidence="2 3" key="1">
    <citation type="journal article" date="2014" name="Am. J. Bot.">
        <title>Genome assembly and annotation for red clover (Trifolium pratense; Fabaceae).</title>
        <authorList>
            <person name="Istvanek J."/>
            <person name="Jaros M."/>
            <person name="Krenek A."/>
            <person name="Repkova J."/>
        </authorList>
    </citation>
    <scope>NUCLEOTIDE SEQUENCE [LARGE SCALE GENOMIC DNA]</scope>
    <source>
        <strain evidence="3">cv. Tatra</strain>
        <tissue evidence="2">Young leaves</tissue>
    </source>
</reference>
<reference evidence="2 3" key="2">
    <citation type="journal article" date="2017" name="Front. Plant Sci.">
        <title>Gene Classification and Mining of Molecular Markers Useful in Red Clover (Trifolium pratense) Breeding.</title>
        <authorList>
            <person name="Istvanek J."/>
            <person name="Dluhosova J."/>
            <person name="Dluhos P."/>
            <person name="Patkova L."/>
            <person name="Nedelnik J."/>
            <person name="Repkova J."/>
        </authorList>
    </citation>
    <scope>NUCLEOTIDE SEQUENCE [LARGE SCALE GENOMIC DNA]</scope>
    <source>
        <strain evidence="3">cv. Tatra</strain>
        <tissue evidence="2">Young leaves</tissue>
    </source>
</reference>
<organism evidence="2 3">
    <name type="scientific">Trifolium pratense</name>
    <name type="common">Red clover</name>
    <dbReference type="NCBI Taxonomy" id="57577"/>
    <lineage>
        <taxon>Eukaryota</taxon>
        <taxon>Viridiplantae</taxon>
        <taxon>Streptophyta</taxon>
        <taxon>Embryophyta</taxon>
        <taxon>Tracheophyta</taxon>
        <taxon>Spermatophyta</taxon>
        <taxon>Magnoliopsida</taxon>
        <taxon>eudicotyledons</taxon>
        <taxon>Gunneridae</taxon>
        <taxon>Pentapetalae</taxon>
        <taxon>rosids</taxon>
        <taxon>fabids</taxon>
        <taxon>Fabales</taxon>
        <taxon>Fabaceae</taxon>
        <taxon>Papilionoideae</taxon>
        <taxon>50 kb inversion clade</taxon>
        <taxon>NPAAA clade</taxon>
        <taxon>Hologalegina</taxon>
        <taxon>IRL clade</taxon>
        <taxon>Trifolieae</taxon>
        <taxon>Trifolium</taxon>
    </lineage>
</organism>
<comment type="caution">
    <text evidence="2">The sequence shown here is derived from an EMBL/GenBank/DDBJ whole genome shotgun (WGS) entry which is preliminary data.</text>
</comment>
<dbReference type="EMBL" id="ASHM01005213">
    <property type="protein sequence ID" value="PNY12351.1"/>
    <property type="molecule type" value="Genomic_DNA"/>
</dbReference>